<dbReference type="Gene3D" id="3.40.50.150">
    <property type="entry name" value="Vaccinia Virus protein VP39"/>
    <property type="match status" value="1"/>
</dbReference>
<feature type="binding site" evidence="7 8">
    <location>
        <position position="31"/>
    </location>
    <ligand>
        <name>S-adenosyl-L-methionine</name>
        <dbReference type="ChEBI" id="CHEBI:59789"/>
    </ligand>
</feature>
<comment type="similarity">
    <text evidence="7">Belongs to the class I-like SAM-binding methyltransferase superfamily. rRNA adenine N(6)-methyltransferase family. RsmA subfamily.</text>
</comment>
<dbReference type="InterPro" id="IPR011530">
    <property type="entry name" value="rRNA_adenine_dimethylase"/>
</dbReference>
<evidence type="ECO:0000313" key="10">
    <source>
        <dbReference type="EMBL" id="MBB4265722.1"/>
    </source>
</evidence>
<evidence type="ECO:0000256" key="8">
    <source>
        <dbReference type="PROSITE-ProRule" id="PRU01026"/>
    </source>
</evidence>
<evidence type="ECO:0000256" key="4">
    <source>
        <dbReference type="ARBA" id="ARBA00022679"/>
    </source>
</evidence>
<protein>
    <recommendedName>
        <fullName evidence="7">Ribosomal RNA small subunit methyltransferase A</fullName>
        <ecNumber evidence="7">2.1.1.182</ecNumber>
    </recommendedName>
    <alternativeName>
        <fullName evidence="7">16S rRNA (adenine(1518)-N(6)/adenine(1519)-N(6))-dimethyltransferase</fullName>
    </alternativeName>
    <alternativeName>
        <fullName evidence="7">16S rRNA dimethyladenosine transferase</fullName>
    </alternativeName>
    <alternativeName>
        <fullName evidence="7">16S rRNA dimethylase</fullName>
    </alternativeName>
    <alternativeName>
        <fullName evidence="7">S-adenosylmethionine-6-N', N'-adenosyl(rRNA) dimethyltransferase</fullName>
    </alternativeName>
</protein>
<dbReference type="InterPro" id="IPR020596">
    <property type="entry name" value="rRNA_Ade_Mease_Trfase_CS"/>
</dbReference>
<evidence type="ECO:0000256" key="7">
    <source>
        <dbReference type="HAMAP-Rule" id="MF_00607"/>
    </source>
</evidence>
<comment type="catalytic activity">
    <reaction evidence="7">
        <text>adenosine(1518)/adenosine(1519) in 16S rRNA + 4 S-adenosyl-L-methionine = N(6)-dimethyladenosine(1518)/N(6)-dimethyladenosine(1519) in 16S rRNA + 4 S-adenosyl-L-homocysteine + 4 H(+)</text>
        <dbReference type="Rhea" id="RHEA:19609"/>
        <dbReference type="Rhea" id="RHEA-COMP:10232"/>
        <dbReference type="Rhea" id="RHEA-COMP:10233"/>
        <dbReference type="ChEBI" id="CHEBI:15378"/>
        <dbReference type="ChEBI" id="CHEBI:57856"/>
        <dbReference type="ChEBI" id="CHEBI:59789"/>
        <dbReference type="ChEBI" id="CHEBI:74411"/>
        <dbReference type="ChEBI" id="CHEBI:74493"/>
        <dbReference type="EC" id="2.1.1.182"/>
    </reaction>
</comment>
<name>A0A7W6RCA7_9PROT</name>
<feature type="binding site" evidence="7 8">
    <location>
        <position position="103"/>
    </location>
    <ligand>
        <name>S-adenosyl-L-methionine</name>
        <dbReference type="ChEBI" id="CHEBI:59789"/>
    </ligand>
</feature>
<gene>
    <name evidence="7" type="primary">rsmA</name>
    <name evidence="7" type="synonym">ksgA</name>
    <name evidence="10" type="ORF">GGD89_001346</name>
</gene>
<proteinExistence type="inferred from homology"/>
<evidence type="ECO:0000256" key="5">
    <source>
        <dbReference type="ARBA" id="ARBA00022691"/>
    </source>
</evidence>
<evidence type="ECO:0000256" key="1">
    <source>
        <dbReference type="ARBA" id="ARBA00022490"/>
    </source>
</evidence>
<reference evidence="10 11" key="1">
    <citation type="submission" date="2020-08" db="EMBL/GenBank/DDBJ databases">
        <title>Genome sequencing of Purple Non-Sulfur Bacteria from various extreme environments.</title>
        <authorList>
            <person name="Mayer M."/>
        </authorList>
    </citation>
    <scope>NUCLEOTIDE SEQUENCE [LARGE SCALE GENOMIC DNA]</scope>
    <source>
        <strain evidence="10 11">JA131</strain>
    </source>
</reference>
<dbReference type="AlphaFoldDB" id="A0A7W6RCA7"/>
<dbReference type="InterPro" id="IPR029063">
    <property type="entry name" value="SAM-dependent_MTases_sf"/>
</dbReference>
<evidence type="ECO:0000313" key="11">
    <source>
        <dbReference type="Proteomes" id="UP000554286"/>
    </source>
</evidence>
<organism evidence="10 11">
    <name type="scientific">Roseospira visakhapatnamensis</name>
    <dbReference type="NCBI Taxonomy" id="390880"/>
    <lineage>
        <taxon>Bacteria</taxon>
        <taxon>Pseudomonadati</taxon>
        <taxon>Pseudomonadota</taxon>
        <taxon>Alphaproteobacteria</taxon>
        <taxon>Rhodospirillales</taxon>
        <taxon>Rhodospirillaceae</taxon>
        <taxon>Roseospira</taxon>
    </lineage>
</organism>
<dbReference type="RefSeq" id="WP_184043376.1">
    <property type="nucleotide sequence ID" value="NZ_JACIGK010000008.1"/>
</dbReference>
<keyword evidence="4 7" id="KW-0808">Transferase</keyword>
<comment type="function">
    <text evidence="7">Specifically dimethylates two adjacent adenosines (A1518 and A1519) in the loop of a conserved hairpin near the 3'-end of 16S rRNA in the 30S particle. May play a critical role in biogenesis of 30S subunits.</text>
</comment>
<evidence type="ECO:0000259" key="9">
    <source>
        <dbReference type="SMART" id="SM00650"/>
    </source>
</evidence>
<dbReference type="CDD" id="cd02440">
    <property type="entry name" value="AdoMet_MTases"/>
    <property type="match status" value="1"/>
</dbReference>
<dbReference type="SUPFAM" id="SSF53335">
    <property type="entry name" value="S-adenosyl-L-methionine-dependent methyltransferases"/>
    <property type="match status" value="1"/>
</dbReference>
<sequence>MNDAAVDLPPLREVIARHGLDARKALGQHFLLDLNLTRRIARAAGDLSEGTVIEVGPGPGGLTRALLEQGARVIAIEKDARCRAALAEVGAAFPGRLTVIEGDALDQDMAALGTSPRRVVANLPYNVSTPLLIGWLRDIRAFDTLVLMFQKEVADRLWARPGGRGFSRLSVLTQWLCAVNPVFDVNPRAFTPPPKVTSAVVRLTPREAPLMDVPFATVERVTATLFGQRRKMVRAPLKTLGDPAVICDACGIDPMLRAEQLPVEAFLRVAHWLTVTQAGSRPSGHGP</sequence>
<keyword evidence="11" id="KW-1185">Reference proteome</keyword>
<comment type="subcellular location">
    <subcellularLocation>
        <location evidence="7">Cytoplasm</location>
    </subcellularLocation>
</comment>
<keyword evidence="1 7" id="KW-0963">Cytoplasm</keyword>
<dbReference type="InterPro" id="IPR020598">
    <property type="entry name" value="rRNA_Ade_methylase_Trfase_N"/>
</dbReference>
<evidence type="ECO:0000256" key="6">
    <source>
        <dbReference type="ARBA" id="ARBA00022884"/>
    </source>
</evidence>
<dbReference type="GO" id="GO:0003723">
    <property type="term" value="F:RNA binding"/>
    <property type="evidence" value="ECO:0007669"/>
    <property type="project" value="UniProtKB-UniRule"/>
</dbReference>
<keyword evidence="5 7" id="KW-0949">S-adenosyl-L-methionine</keyword>
<dbReference type="Pfam" id="PF00398">
    <property type="entry name" value="RrnaAD"/>
    <property type="match status" value="1"/>
</dbReference>
<feature type="binding site" evidence="7 8">
    <location>
        <position position="29"/>
    </location>
    <ligand>
        <name>S-adenosyl-L-methionine</name>
        <dbReference type="ChEBI" id="CHEBI:59789"/>
    </ligand>
</feature>
<dbReference type="Gene3D" id="1.10.8.100">
    <property type="entry name" value="Ribosomal RNA adenine dimethylase-like, domain 2"/>
    <property type="match status" value="1"/>
</dbReference>
<dbReference type="NCBIfam" id="TIGR00755">
    <property type="entry name" value="ksgA"/>
    <property type="match status" value="1"/>
</dbReference>
<dbReference type="InterPro" id="IPR001737">
    <property type="entry name" value="KsgA/Erm"/>
</dbReference>
<dbReference type="SMART" id="SM00650">
    <property type="entry name" value="rADc"/>
    <property type="match status" value="1"/>
</dbReference>
<dbReference type="GO" id="GO:0005829">
    <property type="term" value="C:cytosol"/>
    <property type="evidence" value="ECO:0007669"/>
    <property type="project" value="TreeGrafter"/>
</dbReference>
<dbReference type="PANTHER" id="PTHR11727">
    <property type="entry name" value="DIMETHYLADENOSINE TRANSFERASE"/>
    <property type="match status" value="1"/>
</dbReference>
<evidence type="ECO:0000256" key="3">
    <source>
        <dbReference type="ARBA" id="ARBA00022603"/>
    </source>
</evidence>
<keyword evidence="3 7" id="KW-0489">Methyltransferase</keyword>
<accession>A0A7W6RCA7</accession>
<comment type="caution">
    <text evidence="10">The sequence shown here is derived from an EMBL/GenBank/DDBJ whole genome shotgun (WGS) entry which is preliminary data.</text>
</comment>
<keyword evidence="6 7" id="KW-0694">RNA-binding</keyword>
<dbReference type="EMBL" id="JACIGK010000008">
    <property type="protein sequence ID" value="MBB4265722.1"/>
    <property type="molecule type" value="Genomic_DNA"/>
</dbReference>
<feature type="binding site" evidence="7 8">
    <location>
        <position position="77"/>
    </location>
    <ligand>
        <name>S-adenosyl-L-methionine</name>
        <dbReference type="ChEBI" id="CHEBI:59789"/>
    </ligand>
</feature>
<feature type="binding site" evidence="7 8">
    <location>
        <position position="56"/>
    </location>
    <ligand>
        <name>S-adenosyl-L-methionine</name>
        <dbReference type="ChEBI" id="CHEBI:59789"/>
    </ligand>
</feature>
<dbReference type="HAMAP" id="MF_00607">
    <property type="entry name" value="16SrRNA_methyltr_A"/>
    <property type="match status" value="1"/>
</dbReference>
<dbReference type="PANTHER" id="PTHR11727:SF7">
    <property type="entry name" value="DIMETHYLADENOSINE TRANSFERASE-RELATED"/>
    <property type="match status" value="1"/>
</dbReference>
<dbReference type="PROSITE" id="PS51689">
    <property type="entry name" value="SAM_RNA_A_N6_MT"/>
    <property type="match status" value="1"/>
</dbReference>
<dbReference type="PROSITE" id="PS01131">
    <property type="entry name" value="RRNA_A_DIMETH"/>
    <property type="match status" value="1"/>
</dbReference>
<feature type="binding site" evidence="7 8">
    <location>
        <position position="122"/>
    </location>
    <ligand>
        <name>S-adenosyl-L-methionine</name>
        <dbReference type="ChEBI" id="CHEBI:59789"/>
    </ligand>
</feature>
<dbReference type="EC" id="2.1.1.182" evidence="7"/>
<dbReference type="GO" id="GO:0052908">
    <property type="term" value="F:16S rRNA (adenine(1518)-N(6)/adenine(1519)-N(6))-dimethyltransferase activity"/>
    <property type="evidence" value="ECO:0007669"/>
    <property type="project" value="UniProtKB-EC"/>
</dbReference>
<keyword evidence="2 7" id="KW-0698">rRNA processing</keyword>
<dbReference type="Proteomes" id="UP000554286">
    <property type="component" value="Unassembled WGS sequence"/>
</dbReference>
<evidence type="ECO:0000256" key="2">
    <source>
        <dbReference type="ARBA" id="ARBA00022552"/>
    </source>
</evidence>
<dbReference type="InterPro" id="IPR023165">
    <property type="entry name" value="rRNA_Ade_diMease-like_C"/>
</dbReference>
<feature type="domain" description="Ribosomal RNA adenine methylase transferase N-terminal" evidence="9">
    <location>
        <begin position="36"/>
        <end position="207"/>
    </location>
</feature>